<accession>A0A1I2P567</accession>
<dbReference type="RefSeq" id="WP_092468745.1">
    <property type="nucleotide sequence ID" value="NZ_FOOX01000002.1"/>
</dbReference>
<evidence type="ECO:0000256" key="2">
    <source>
        <dbReference type="ARBA" id="ARBA00022679"/>
    </source>
</evidence>
<dbReference type="InterPro" id="IPR036390">
    <property type="entry name" value="WH_DNA-bd_sf"/>
</dbReference>
<keyword evidence="7" id="KW-1185">Reference proteome</keyword>
<dbReference type="GO" id="GO:0046983">
    <property type="term" value="F:protein dimerization activity"/>
    <property type="evidence" value="ECO:0007669"/>
    <property type="project" value="InterPro"/>
</dbReference>
<dbReference type="InterPro" id="IPR012967">
    <property type="entry name" value="COMT_dimerisation"/>
</dbReference>
<dbReference type="PROSITE" id="PS51683">
    <property type="entry name" value="SAM_OMT_II"/>
    <property type="match status" value="1"/>
</dbReference>
<dbReference type="InterPro" id="IPR016461">
    <property type="entry name" value="COMT-like"/>
</dbReference>
<dbReference type="Proteomes" id="UP000199337">
    <property type="component" value="Unassembled WGS sequence"/>
</dbReference>
<dbReference type="EMBL" id="FOOX01000002">
    <property type="protein sequence ID" value="SFG10620.1"/>
    <property type="molecule type" value="Genomic_DNA"/>
</dbReference>
<sequence>MHTVELSPKVFYQRIQEYQEAQLLFAGIRLDVFSHLQDYSSPGEVAAHTGYHERNLRLFLNSLASIGLLDMQNGRYKNKPAADEYLNRNSDTYLGDYILFRERMTGLEHVEERVRNGPVAEVEQSNDGLGVYDFYTLAKLTAREMYTGRVQSFLKAAECLLNKNEPVKVLDLGGGPGVMAIELIKNYPGAEGVVFEHPEVARVPEETVKAAGLEGRIGIVAGDFLSDDIGKHYDLIIASGILDFAKENINSMADKLYRALKPSGYLYLVSHDVSEDFLSPKESIVGWLSGQLDGLNVLLCKTSIDSALMAAGFESLNKDRIAGMMNNLQGEFYVKGQGNE</sequence>
<evidence type="ECO:0000259" key="5">
    <source>
        <dbReference type="Pfam" id="PF08100"/>
    </source>
</evidence>
<dbReference type="InterPro" id="IPR001077">
    <property type="entry name" value="COMT_C"/>
</dbReference>
<gene>
    <name evidence="6" type="ORF">SAMN05660649_00695</name>
</gene>
<evidence type="ECO:0000256" key="3">
    <source>
        <dbReference type="ARBA" id="ARBA00022691"/>
    </source>
</evidence>
<keyword evidence="1" id="KW-0489">Methyltransferase</keyword>
<evidence type="ECO:0000313" key="7">
    <source>
        <dbReference type="Proteomes" id="UP000199337"/>
    </source>
</evidence>
<protein>
    <submittedName>
        <fullName evidence="6">Dimerisation domain-containing protein</fullName>
    </submittedName>
</protein>
<dbReference type="InterPro" id="IPR036388">
    <property type="entry name" value="WH-like_DNA-bd_sf"/>
</dbReference>
<dbReference type="SUPFAM" id="SSF46785">
    <property type="entry name" value="Winged helix' DNA-binding domain"/>
    <property type="match status" value="1"/>
</dbReference>
<keyword evidence="3" id="KW-0949">S-adenosyl-L-methionine</keyword>
<dbReference type="Pfam" id="PF00891">
    <property type="entry name" value="Methyltransf_2"/>
    <property type="match status" value="1"/>
</dbReference>
<dbReference type="PANTHER" id="PTHR43712:SF2">
    <property type="entry name" value="O-METHYLTRANSFERASE CICE"/>
    <property type="match status" value="1"/>
</dbReference>
<reference evidence="7" key="1">
    <citation type="submission" date="2016-10" db="EMBL/GenBank/DDBJ databases">
        <authorList>
            <person name="Varghese N."/>
            <person name="Submissions S."/>
        </authorList>
    </citation>
    <scope>NUCLEOTIDE SEQUENCE [LARGE SCALE GENOMIC DNA]</scope>
    <source>
        <strain evidence="7">DSM 17038</strain>
    </source>
</reference>
<dbReference type="OrthoDB" id="7365827at2"/>
<organism evidence="6 7">
    <name type="scientific">Desulfotruncus arcticus DSM 17038</name>
    <dbReference type="NCBI Taxonomy" id="1121424"/>
    <lineage>
        <taxon>Bacteria</taxon>
        <taxon>Bacillati</taxon>
        <taxon>Bacillota</taxon>
        <taxon>Clostridia</taxon>
        <taxon>Eubacteriales</taxon>
        <taxon>Desulfallaceae</taxon>
        <taxon>Desulfotruncus</taxon>
    </lineage>
</organism>
<dbReference type="Gene3D" id="1.10.10.10">
    <property type="entry name" value="Winged helix-like DNA-binding domain superfamily/Winged helix DNA-binding domain"/>
    <property type="match status" value="1"/>
</dbReference>
<keyword evidence="2" id="KW-0808">Transferase</keyword>
<dbReference type="Gene3D" id="3.40.50.150">
    <property type="entry name" value="Vaccinia Virus protein VP39"/>
    <property type="match status" value="1"/>
</dbReference>
<evidence type="ECO:0000313" key="6">
    <source>
        <dbReference type="EMBL" id="SFG10620.1"/>
    </source>
</evidence>
<dbReference type="InterPro" id="IPR029063">
    <property type="entry name" value="SAM-dependent_MTases_sf"/>
</dbReference>
<dbReference type="CDD" id="cd02440">
    <property type="entry name" value="AdoMet_MTases"/>
    <property type="match status" value="1"/>
</dbReference>
<dbReference type="PANTHER" id="PTHR43712">
    <property type="entry name" value="PUTATIVE (AFU_ORTHOLOGUE AFUA_4G14580)-RELATED"/>
    <property type="match status" value="1"/>
</dbReference>
<feature type="domain" description="O-methyltransferase dimerisation" evidence="5">
    <location>
        <begin position="18"/>
        <end position="87"/>
    </location>
</feature>
<feature type="domain" description="O-methyltransferase C-terminal" evidence="4">
    <location>
        <begin position="168"/>
        <end position="273"/>
    </location>
</feature>
<evidence type="ECO:0000256" key="1">
    <source>
        <dbReference type="ARBA" id="ARBA00022603"/>
    </source>
</evidence>
<dbReference type="GO" id="GO:0032259">
    <property type="term" value="P:methylation"/>
    <property type="evidence" value="ECO:0007669"/>
    <property type="project" value="UniProtKB-KW"/>
</dbReference>
<proteinExistence type="predicted"/>
<dbReference type="SUPFAM" id="SSF53335">
    <property type="entry name" value="S-adenosyl-L-methionine-dependent methyltransferases"/>
    <property type="match status" value="1"/>
</dbReference>
<evidence type="ECO:0000259" key="4">
    <source>
        <dbReference type="Pfam" id="PF00891"/>
    </source>
</evidence>
<dbReference type="STRING" id="341036.SAMN05660649_00695"/>
<dbReference type="GO" id="GO:0008171">
    <property type="term" value="F:O-methyltransferase activity"/>
    <property type="evidence" value="ECO:0007669"/>
    <property type="project" value="InterPro"/>
</dbReference>
<dbReference type="AlphaFoldDB" id="A0A1I2P567"/>
<name>A0A1I2P567_9FIRM</name>
<dbReference type="Pfam" id="PF08100">
    <property type="entry name" value="Dimerisation"/>
    <property type="match status" value="1"/>
</dbReference>